<feature type="transmembrane region" description="Helical" evidence="12">
    <location>
        <begin position="410"/>
        <end position="432"/>
    </location>
</feature>
<feature type="transmembrane region" description="Helical" evidence="12">
    <location>
        <begin position="57"/>
        <end position="76"/>
    </location>
</feature>
<feature type="transmembrane region" description="Helical" evidence="12">
    <location>
        <begin position="383"/>
        <end position="404"/>
    </location>
</feature>
<comment type="subcellular location">
    <subcellularLocation>
        <location evidence="1">Cell membrane</location>
        <topology evidence="1">Multi-pass membrane protein</topology>
    </subcellularLocation>
</comment>
<feature type="transmembrane region" description="Helical" evidence="12">
    <location>
        <begin position="82"/>
        <end position="108"/>
    </location>
</feature>
<dbReference type="Gene3D" id="1.20.1730.10">
    <property type="entry name" value="Sodium/glucose cotransporter"/>
    <property type="match status" value="1"/>
</dbReference>
<organism evidence="13 14">
    <name type="scientific">Brachionus plicatilis</name>
    <name type="common">Marine rotifer</name>
    <name type="synonym">Brachionus muelleri</name>
    <dbReference type="NCBI Taxonomy" id="10195"/>
    <lineage>
        <taxon>Eukaryota</taxon>
        <taxon>Metazoa</taxon>
        <taxon>Spiralia</taxon>
        <taxon>Gnathifera</taxon>
        <taxon>Rotifera</taxon>
        <taxon>Eurotatoria</taxon>
        <taxon>Monogononta</taxon>
        <taxon>Pseudotrocha</taxon>
        <taxon>Ploima</taxon>
        <taxon>Brachionidae</taxon>
        <taxon>Brachionus</taxon>
    </lineage>
</organism>
<dbReference type="EMBL" id="REGN01005113">
    <property type="protein sequence ID" value="RNA14765.1"/>
    <property type="molecule type" value="Genomic_DNA"/>
</dbReference>
<keyword evidence="14" id="KW-1185">Reference proteome</keyword>
<reference evidence="13 14" key="1">
    <citation type="journal article" date="2018" name="Sci. Rep.">
        <title>Genomic signatures of local adaptation to the degree of environmental predictability in rotifers.</title>
        <authorList>
            <person name="Franch-Gras L."/>
            <person name="Hahn C."/>
            <person name="Garcia-Roger E.M."/>
            <person name="Carmona M.J."/>
            <person name="Serra M."/>
            <person name="Gomez A."/>
        </authorList>
    </citation>
    <scope>NUCLEOTIDE SEQUENCE [LARGE SCALE GENOMIC DNA]</scope>
    <source>
        <strain evidence="13">HYR1</strain>
    </source>
</reference>
<feature type="transmembrane region" description="Helical" evidence="12">
    <location>
        <begin position="129"/>
        <end position="148"/>
    </location>
</feature>
<evidence type="ECO:0000313" key="13">
    <source>
        <dbReference type="EMBL" id="RNA14765.1"/>
    </source>
</evidence>
<evidence type="ECO:0000256" key="11">
    <source>
        <dbReference type="RuleBase" id="RU362091"/>
    </source>
</evidence>
<dbReference type="GO" id="GO:0015293">
    <property type="term" value="F:symporter activity"/>
    <property type="evidence" value="ECO:0007669"/>
    <property type="project" value="TreeGrafter"/>
</dbReference>
<dbReference type="InterPro" id="IPR001734">
    <property type="entry name" value="Na/solute_symporter"/>
</dbReference>
<keyword evidence="6 12" id="KW-1133">Transmembrane helix</keyword>
<keyword evidence="9 12" id="KW-0472">Membrane</keyword>
<feature type="transmembrane region" description="Helical" evidence="12">
    <location>
        <begin position="160"/>
        <end position="183"/>
    </location>
</feature>
<dbReference type="GO" id="GO:0006814">
    <property type="term" value="P:sodium ion transport"/>
    <property type="evidence" value="ECO:0007669"/>
    <property type="project" value="UniProtKB-KW"/>
</dbReference>
<dbReference type="GO" id="GO:0005886">
    <property type="term" value="C:plasma membrane"/>
    <property type="evidence" value="ECO:0007669"/>
    <property type="project" value="UniProtKB-SubCell"/>
</dbReference>
<comment type="similarity">
    <text evidence="2 11">Belongs to the sodium:solute symporter (SSF) (TC 2.A.21) family.</text>
</comment>
<dbReference type="PROSITE" id="PS50283">
    <property type="entry name" value="NA_SOLUT_SYMP_3"/>
    <property type="match status" value="1"/>
</dbReference>
<keyword evidence="5 12" id="KW-0812">Transmembrane</keyword>
<comment type="caution">
    <text evidence="13">The sequence shown here is derived from an EMBL/GenBank/DDBJ whole genome shotgun (WGS) entry which is preliminary data.</text>
</comment>
<keyword evidence="7" id="KW-0915">Sodium</keyword>
<evidence type="ECO:0000256" key="7">
    <source>
        <dbReference type="ARBA" id="ARBA00023053"/>
    </source>
</evidence>
<dbReference type="Proteomes" id="UP000276133">
    <property type="component" value="Unassembled WGS sequence"/>
</dbReference>
<feature type="transmembrane region" description="Helical" evidence="12">
    <location>
        <begin position="439"/>
        <end position="461"/>
    </location>
</feature>
<dbReference type="STRING" id="10195.A0A3M7QUY4"/>
<dbReference type="AlphaFoldDB" id="A0A3M7QUY4"/>
<evidence type="ECO:0000256" key="10">
    <source>
        <dbReference type="ARBA" id="ARBA00023201"/>
    </source>
</evidence>
<dbReference type="Pfam" id="PF00474">
    <property type="entry name" value="SSF"/>
    <property type="match status" value="1"/>
</dbReference>
<evidence type="ECO:0000256" key="9">
    <source>
        <dbReference type="ARBA" id="ARBA00023136"/>
    </source>
</evidence>
<proteinExistence type="inferred from homology"/>
<evidence type="ECO:0000256" key="1">
    <source>
        <dbReference type="ARBA" id="ARBA00004651"/>
    </source>
</evidence>
<dbReference type="OrthoDB" id="6132759at2759"/>
<evidence type="ECO:0000256" key="3">
    <source>
        <dbReference type="ARBA" id="ARBA00022448"/>
    </source>
</evidence>
<feature type="transmembrane region" description="Helical" evidence="12">
    <location>
        <begin position="280"/>
        <end position="303"/>
    </location>
</feature>
<dbReference type="NCBIfam" id="TIGR00813">
    <property type="entry name" value="sss"/>
    <property type="match status" value="1"/>
</dbReference>
<feature type="transmembrane region" description="Helical" evidence="12">
    <location>
        <begin position="190"/>
        <end position="208"/>
    </location>
</feature>
<dbReference type="InterPro" id="IPR038377">
    <property type="entry name" value="Na/Glc_symporter_sf"/>
</dbReference>
<evidence type="ECO:0000256" key="12">
    <source>
        <dbReference type="SAM" id="Phobius"/>
    </source>
</evidence>
<keyword evidence="4" id="KW-1003">Cell membrane</keyword>
<feature type="transmembrane region" description="Helical" evidence="12">
    <location>
        <begin position="16"/>
        <end position="36"/>
    </location>
</feature>
<evidence type="ECO:0000256" key="4">
    <source>
        <dbReference type="ARBA" id="ARBA00022475"/>
    </source>
</evidence>
<accession>A0A3M7QUY4</accession>
<gene>
    <name evidence="13" type="ORF">BpHYR1_029107</name>
</gene>
<dbReference type="PROSITE" id="PS51257">
    <property type="entry name" value="PROKAR_LIPOPROTEIN"/>
    <property type="match status" value="1"/>
</dbReference>
<keyword evidence="3" id="KW-0813">Transport</keyword>
<evidence type="ECO:0000313" key="14">
    <source>
        <dbReference type="Proteomes" id="UP000276133"/>
    </source>
</evidence>
<keyword evidence="8" id="KW-0406">Ion transport</keyword>
<evidence type="ECO:0000256" key="2">
    <source>
        <dbReference type="ARBA" id="ARBA00006434"/>
    </source>
</evidence>
<dbReference type="PANTHER" id="PTHR42985">
    <property type="entry name" value="SODIUM-COUPLED MONOCARBOXYLATE TRANSPORTER"/>
    <property type="match status" value="1"/>
</dbReference>
<evidence type="ECO:0000256" key="6">
    <source>
        <dbReference type="ARBA" id="ARBA00022989"/>
    </source>
</evidence>
<feature type="transmembrane region" description="Helical" evidence="12">
    <location>
        <begin position="241"/>
        <end position="259"/>
    </location>
</feature>
<dbReference type="PANTHER" id="PTHR42985:SF40">
    <property type="entry name" value="LD47995P-RELATED"/>
    <property type="match status" value="1"/>
</dbReference>
<sequence length="559" mass="62497">MKNSSDSSHHLQGLDYIIFILMLCISTGIGIFFGCFGKKLEANSVFVVDRSMGSIPVSMSLFASFISSATILGTPLEVYNSGIMFMWSIVGFAISCIITCQVFVPLFIRLGYTSAYEYLEKRFDKKVKYLATAIFITQTLLYLAFVLYGPAVAIHTATKMNLWVLVITIGVISTFYTTVGGMVTVMWTDVFQVLVICFGIVLILMVGLNKSGGLSRVIETNWSYNRIHLFNLDIYPNSRHTILSLTLGYGFQWLGIFGANQSQIQRYMCASSLKVAKRAVYINLAIYSFVVMILLLIGMNIFAVNDGCDILGNRDGEILFPEFVMNELYDLNGLPGVFLALLFAASLSSISSGLNSLTAVTLESILKGLFKMEFNEKKCIQMSMILSILYGILVLSLTYIPHLLKDTLQAVLSLFSITCGPILGMFIVGFFFPFTNSNGAFFGGLLSFIFSVFIYINFYVFESNLIKNIFNQNCSCTLKNTTSNDYTILNITYEWYGFIAVLIVIIFGSVISCFTKPIKLNLIQRDYVHPKSFDLYSKLCNKIRIGILGFNQCQTIDEN</sequence>
<feature type="transmembrane region" description="Helical" evidence="12">
    <location>
        <begin position="337"/>
        <end position="362"/>
    </location>
</feature>
<keyword evidence="10" id="KW-0739">Sodium transport</keyword>
<feature type="transmembrane region" description="Helical" evidence="12">
    <location>
        <begin position="495"/>
        <end position="515"/>
    </location>
</feature>
<dbReference type="InterPro" id="IPR051163">
    <property type="entry name" value="Sodium:Solute_Symporter_SSF"/>
</dbReference>
<protein>
    <submittedName>
        <fullName evidence="13">Sodium-coupled monocarboxylate transporter 1-like</fullName>
    </submittedName>
</protein>
<name>A0A3M7QUY4_BRAPC</name>
<evidence type="ECO:0000256" key="5">
    <source>
        <dbReference type="ARBA" id="ARBA00022692"/>
    </source>
</evidence>
<evidence type="ECO:0000256" key="8">
    <source>
        <dbReference type="ARBA" id="ARBA00023065"/>
    </source>
</evidence>